<evidence type="ECO:0000256" key="1">
    <source>
        <dbReference type="SAM" id="MobiDB-lite"/>
    </source>
</evidence>
<keyword evidence="4" id="KW-1185">Reference proteome</keyword>
<dbReference type="OrthoDB" id="531455at2759"/>
<feature type="region of interest" description="Disordered" evidence="1">
    <location>
        <begin position="20"/>
        <end position="63"/>
    </location>
</feature>
<gene>
    <name evidence="3" type="ORF">KP509_02G101700</name>
</gene>
<keyword evidence="2" id="KW-0472">Membrane</keyword>
<feature type="transmembrane region" description="Helical" evidence="2">
    <location>
        <begin position="151"/>
        <end position="172"/>
    </location>
</feature>
<dbReference type="GO" id="GO:0009507">
    <property type="term" value="C:chloroplast"/>
    <property type="evidence" value="ECO:0007669"/>
    <property type="project" value="TreeGrafter"/>
</dbReference>
<protein>
    <submittedName>
        <fullName evidence="3">Uncharacterized protein</fullName>
    </submittedName>
</protein>
<evidence type="ECO:0000313" key="4">
    <source>
        <dbReference type="Proteomes" id="UP000825935"/>
    </source>
</evidence>
<dbReference type="PANTHER" id="PTHR36742">
    <property type="entry name" value="MYOSIN-G HEAVY CHAIN-LIKE PROTEIN"/>
    <property type="match status" value="1"/>
</dbReference>
<organism evidence="3 4">
    <name type="scientific">Ceratopteris richardii</name>
    <name type="common">Triangle waterfern</name>
    <dbReference type="NCBI Taxonomy" id="49495"/>
    <lineage>
        <taxon>Eukaryota</taxon>
        <taxon>Viridiplantae</taxon>
        <taxon>Streptophyta</taxon>
        <taxon>Embryophyta</taxon>
        <taxon>Tracheophyta</taxon>
        <taxon>Polypodiopsida</taxon>
        <taxon>Polypodiidae</taxon>
        <taxon>Polypodiales</taxon>
        <taxon>Pteridineae</taxon>
        <taxon>Pteridaceae</taxon>
        <taxon>Parkerioideae</taxon>
        <taxon>Ceratopteris</taxon>
    </lineage>
</organism>
<dbReference type="PANTHER" id="PTHR36742:SF1">
    <property type="entry name" value="MYOSIN-G HEAVY CHAIN-LIKE PROTEIN"/>
    <property type="match status" value="1"/>
</dbReference>
<evidence type="ECO:0000313" key="3">
    <source>
        <dbReference type="EMBL" id="KAH7445003.1"/>
    </source>
</evidence>
<dbReference type="AlphaFoldDB" id="A0A8T2VH70"/>
<accession>A0A8T2VH70</accession>
<keyword evidence="2" id="KW-0812">Transmembrane</keyword>
<comment type="caution">
    <text evidence="3">The sequence shown here is derived from an EMBL/GenBank/DDBJ whole genome shotgun (WGS) entry which is preliminary data.</text>
</comment>
<dbReference type="EMBL" id="CM035407">
    <property type="protein sequence ID" value="KAH7445003.1"/>
    <property type="molecule type" value="Genomic_DNA"/>
</dbReference>
<dbReference type="Proteomes" id="UP000825935">
    <property type="component" value="Chromosome 2"/>
</dbReference>
<reference evidence="3" key="1">
    <citation type="submission" date="2021-08" db="EMBL/GenBank/DDBJ databases">
        <title>WGS assembly of Ceratopteris richardii.</title>
        <authorList>
            <person name="Marchant D.B."/>
            <person name="Chen G."/>
            <person name="Jenkins J."/>
            <person name="Shu S."/>
            <person name="Leebens-Mack J."/>
            <person name="Grimwood J."/>
            <person name="Schmutz J."/>
            <person name="Soltis P."/>
            <person name="Soltis D."/>
            <person name="Chen Z.-H."/>
        </authorList>
    </citation>
    <scope>NUCLEOTIDE SEQUENCE</scope>
    <source>
        <strain evidence="3">Whitten #5841</strain>
        <tissue evidence="3">Leaf</tissue>
    </source>
</reference>
<keyword evidence="2" id="KW-1133">Transmembrane helix</keyword>
<name>A0A8T2VH70_CERRI</name>
<feature type="compositionally biased region" description="Polar residues" evidence="1">
    <location>
        <begin position="46"/>
        <end position="61"/>
    </location>
</feature>
<evidence type="ECO:0000256" key="2">
    <source>
        <dbReference type="SAM" id="Phobius"/>
    </source>
</evidence>
<sequence>MIVRTSPAPVTSDFVREFHSSRSSPFGDGFLPVQQRKSKSSRVSQTLSSLQKGNETAASESLQEDEYESLQKAQVQMELLKKLKLRKSKDVENTIGDKLAKYVDVDSDDEVVIKLGKQQPLEYDDLTTSQKRNIRRQKYLDQVSKRNDAPFFTAVALFVVVPPVLILGWAIVTGYVNVLP</sequence>
<proteinExistence type="predicted"/>